<reference evidence="2" key="1">
    <citation type="submission" date="2018-06" db="EMBL/GenBank/DDBJ databases">
        <authorList>
            <person name="Zhirakovskaya E."/>
        </authorList>
    </citation>
    <scope>NUCLEOTIDE SEQUENCE</scope>
</reference>
<feature type="compositionally biased region" description="Basic and acidic residues" evidence="1">
    <location>
        <begin position="34"/>
        <end position="51"/>
    </location>
</feature>
<dbReference type="InterPro" id="IPR035924">
    <property type="entry name" value="FlaG-like_sf"/>
</dbReference>
<evidence type="ECO:0008006" key="3">
    <source>
        <dbReference type="Google" id="ProtNLM"/>
    </source>
</evidence>
<dbReference type="PANTHER" id="PTHR37166:SF1">
    <property type="entry name" value="PROTEIN FLAG"/>
    <property type="match status" value="1"/>
</dbReference>
<evidence type="ECO:0000256" key="1">
    <source>
        <dbReference type="SAM" id="MobiDB-lite"/>
    </source>
</evidence>
<dbReference type="EMBL" id="UOFE01000038">
    <property type="protein sequence ID" value="VAW54196.1"/>
    <property type="molecule type" value="Genomic_DNA"/>
</dbReference>
<protein>
    <recommendedName>
        <fullName evidence="3">Flagellar protein FlaG</fullName>
    </recommendedName>
</protein>
<accession>A0A3B0XC54</accession>
<sequence>MVTINTQDVFTSNFSQKESANKVNPSQRVSTLPERGKEFPDENAKNEKELGNIDEAVESLNNNAQVIRRELQFTIDKESGYTVIKVLDATTDEVIRQLPSEEAIKVAQRLREGKSLEIFNSFT</sequence>
<dbReference type="Gene3D" id="3.30.160.170">
    <property type="entry name" value="FlaG-like"/>
    <property type="match status" value="1"/>
</dbReference>
<feature type="compositionally biased region" description="Polar residues" evidence="1">
    <location>
        <begin position="15"/>
        <end position="30"/>
    </location>
</feature>
<organism evidence="2">
    <name type="scientific">hydrothermal vent metagenome</name>
    <dbReference type="NCBI Taxonomy" id="652676"/>
    <lineage>
        <taxon>unclassified sequences</taxon>
        <taxon>metagenomes</taxon>
        <taxon>ecological metagenomes</taxon>
    </lineage>
</organism>
<gene>
    <name evidence="2" type="ORF">MNBD_GAMMA05-1547</name>
</gene>
<dbReference type="SUPFAM" id="SSF160214">
    <property type="entry name" value="FlaG-like"/>
    <property type="match status" value="1"/>
</dbReference>
<dbReference type="AlphaFoldDB" id="A0A3B0XC54"/>
<proteinExistence type="predicted"/>
<feature type="region of interest" description="Disordered" evidence="1">
    <location>
        <begin position="15"/>
        <end position="53"/>
    </location>
</feature>
<name>A0A3B0XC54_9ZZZZ</name>
<dbReference type="InterPro" id="IPR005186">
    <property type="entry name" value="FlaG"/>
</dbReference>
<evidence type="ECO:0000313" key="2">
    <source>
        <dbReference type="EMBL" id="VAW54196.1"/>
    </source>
</evidence>
<dbReference type="Pfam" id="PF03646">
    <property type="entry name" value="FlaG"/>
    <property type="match status" value="1"/>
</dbReference>
<dbReference type="PANTHER" id="PTHR37166">
    <property type="entry name" value="PROTEIN FLAG"/>
    <property type="match status" value="1"/>
</dbReference>